<organism evidence="2 3">
    <name type="scientific">Toxocara canis</name>
    <name type="common">Canine roundworm</name>
    <dbReference type="NCBI Taxonomy" id="6265"/>
    <lineage>
        <taxon>Eukaryota</taxon>
        <taxon>Metazoa</taxon>
        <taxon>Ecdysozoa</taxon>
        <taxon>Nematoda</taxon>
        <taxon>Chromadorea</taxon>
        <taxon>Rhabditida</taxon>
        <taxon>Spirurina</taxon>
        <taxon>Ascaridomorpha</taxon>
        <taxon>Ascaridoidea</taxon>
        <taxon>Toxocaridae</taxon>
        <taxon>Toxocara</taxon>
    </lineage>
</organism>
<proteinExistence type="predicted"/>
<accession>A0A0B2UTT2</accession>
<evidence type="ECO:0000313" key="3">
    <source>
        <dbReference type="Proteomes" id="UP000031036"/>
    </source>
</evidence>
<dbReference type="AlphaFoldDB" id="A0A0B2UTT2"/>
<name>A0A0B2UTT2_TOXCA</name>
<keyword evidence="3" id="KW-1185">Reference proteome</keyword>
<dbReference type="EMBL" id="JPKZ01003266">
    <property type="protein sequence ID" value="KHN72255.1"/>
    <property type="molecule type" value="Genomic_DNA"/>
</dbReference>
<evidence type="ECO:0000256" key="1">
    <source>
        <dbReference type="SAM" id="MobiDB-lite"/>
    </source>
</evidence>
<gene>
    <name evidence="2" type="ORF">Tcan_12160</name>
</gene>
<reference evidence="2 3" key="1">
    <citation type="submission" date="2014-11" db="EMBL/GenBank/DDBJ databases">
        <title>Genetic blueprint of the zoonotic pathogen Toxocara canis.</title>
        <authorList>
            <person name="Zhu X.-Q."/>
            <person name="Korhonen P.K."/>
            <person name="Cai H."/>
            <person name="Young N.D."/>
            <person name="Nejsum P."/>
            <person name="von Samson-Himmelstjerna G."/>
            <person name="Boag P.R."/>
            <person name="Tan P."/>
            <person name="Li Q."/>
            <person name="Min J."/>
            <person name="Yang Y."/>
            <person name="Wang X."/>
            <person name="Fang X."/>
            <person name="Hall R.S."/>
            <person name="Hofmann A."/>
            <person name="Sternberg P.W."/>
            <person name="Jex A.R."/>
            <person name="Gasser R.B."/>
        </authorList>
    </citation>
    <scope>NUCLEOTIDE SEQUENCE [LARGE SCALE GENOMIC DNA]</scope>
    <source>
        <strain evidence="2">PN_DK_2014</strain>
    </source>
</reference>
<feature type="region of interest" description="Disordered" evidence="1">
    <location>
        <begin position="33"/>
        <end position="56"/>
    </location>
</feature>
<sequence length="134" mass="14777">MDRRRRLLTCTMQTNMGIASLVTIRSCEEATAASISSDEDDNASACSDGDLFDSGEDEIDDFEEADRKIGPDMRFPKRLSCTAHTLQLALAGGLKASGCHAEVDALMRVVRRFRKTQLAAERLHARFGLNLIMP</sequence>
<evidence type="ECO:0000313" key="2">
    <source>
        <dbReference type="EMBL" id="KHN72255.1"/>
    </source>
</evidence>
<protein>
    <submittedName>
        <fullName evidence="2">Uncharacterized protein</fullName>
    </submittedName>
</protein>
<comment type="caution">
    <text evidence="2">The sequence shown here is derived from an EMBL/GenBank/DDBJ whole genome shotgun (WGS) entry which is preliminary data.</text>
</comment>
<dbReference type="Proteomes" id="UP000031036">
    <property type="component" value="Unassembled WGS sequence"/>
</dbReference>